<dbReference type="AlphaFoldDB" id="A0A2H0X8J5"/>
<evidence type="ECO:0000313" key="1">
    <source>
        <dbReference type="EMBL" id="PIS21161.1"/>
    </source>
</evidence>
<evidence type="ECO:0000313" key="2">
    <source>
        <dbReference type="Proteomes" id="UP000231414"/>
    </source>
</evidence>
<comment type="caution">
    <text evidence="1">The sequence shown here is derived from an EMBL/GenBank/DDBJ whole genome shotgun (WGS) entry which is preliminary data.</text>
</comment>
<protein>
    <submittedName>
        <fullName evidence="1">Uncharacterized protein</fullName>
    </submittedName>
</protein>
<organism evidence="1 2">
    <name type="scientific">candidate division WWE3 bacterium CG08_land_8_20_14_0_20_43_13</name>
    <dbReference type="NCBI Taxonomy" id="1975087"/>
    <lineage>
        <taxon>Bacteria</taxon>
        <taxon>Katanobacteria</taxon>
    </lineage>
</organism>
<proteinExistence type="predicted"/>
<reference evidence="2" key="1">
    <citation type="submission" date="2017-09" db="EMBL/GenBank/DDBJ databases">
        <title>Depth-based differentiation of microbial function through sediment-hosted aquifers and enrichment of novel symbionts in the deep terrestrial subsurface.</title>
        <authorList>
            <person name="Probst A.J."/>
            <person name="Ladd B."/>
            <person name="Jarett J.K."/>
            <person name="Geller-Mcgrath D.E."/>
            <person name="Sieber C.M.K."/>
            <person name="Emerson J.B."/>
            <person name="Anantharaman K."/>
            <person name="Thomas B.C."/>
            <person name="Malmstrom R."/>
            <person name="Stieglmeier M."/>
            <person name="Klingl A."/>
            <person name="Woyke T."/>
            <person name="Ryan C.M."/>
            <person name="Banfield J.F."/>
        </authorList>
    </citation>
    <scope>NUCLEOTIDE SEQUENCE [LARGE SCALE GENOMIC DNA]</scope>
</reference>
<dbReference type="EMBL" id="PEYW01000001">
    <property type="protein sequence ID" value="PIS21161.1"/>
    <property type="molecule type" value="Genomic_DNA"/>
</dbReference>
<dbReference type="Proteomes" id="UP000231414">
    <property type="component" value="Unassembled WGS sequence"/>
</dbReference>
<accession>A0A2H0X8J5</accession>
<name>A0A2H0X8J5_UNCKA</name>
<gene>
    <name evidence="1" type="ORF">COT52_00075</name>
</gene>
<sequence length="403" mass="43072">MWLKIPSRWDEKDALFWGFGASSILLQNPQPLLEGKGVFLVPPRCPRDVFLNWPSLEYLGASGVERLMWGLGPVIGPPICVDGEVVGIIMFVPRTPNMIKKDPGGSLKLVQQCAQFARDLGAEWLATGAFLGSFVGLGRQLHVDGLKLTLGHSATVYLAVNILLGALRKVGLDPGRSVVAIAGAGGNIGRSLALQLAGRVGHLVLFDQLGGSIHRRMEQVAVTVRQSGTFVSVHSNGEGYGVLRVADGVVTALTDESQPLRAKDLKHGVVLLEDSQPEAMEPQEAEKLAIPRLGVVAKTPGVDANFTFQPDIGRTGINYPCLAELLACMKLGVSEGLTGTVTQESVDRVAELLIEAGYGQVVFHSDGRVVTESDWGRARQLIASRPTVEQKVPAVLESVKSLA</sequence>